<dbReference type="EMBL" id="JBEDNP010000006">
    <property type="protein sequence ID" value="MEQ3539580.1"/>
    <property type="molecule type" value="Genomic_DNA"/>
</dbReference>
<dbReference type="PROSITE" id="PS51900">
    <property type="entry name" value="CB"/>
    <property type="match status" value="1"/>
</dbReference>
<dbReference type="Pfam" id="PF00589">
    <property type="entry name" value="Phage_integrase"/>
    <property type="match status" value="1"/>
</dbReference>
<dbReference type="InterPro" id="IPR011010">
    <property type="entry name" value="DNA_brk_join_enz"/>
</dbReference>
<evidence type="ECO:0000259" key="5">
    <source>
        <dbReference type="PROSITE" id="PS51898"/>
    </source>
</evidence>
<comment type="similarity">
    <text evidence="1">Belongs to the 'phage' integrase family.</text>
</comment>
<gene>
    <name evidence="7" type="ORF">WHI96_12155</name>
</gene>
<feature type="domain" description="Tyr recombinase" evidence="5">
    <location>
        <begin position="158"/>
        <end position="365"/>
    </location>
</feature>
<sequence>MSSIRKRPNGAWRARYRDPDGREHARHFARKVDAQTWLDEATAAIVTGQYASPAAGRVTLGEFYRPWAARQVWAPGTAKAVDLAVRDSGLDGVALGTLRRSHIEAWVKRMDGRGLAASTIRTRVTNLRVVLRAAVRDRVIPSDPADGVTLPRRRRRDAAMTIPTPAEVGAMLAAAGPFAVAVALAAFAGLRVGEICGLQVGDVAFLTRAIRVRRQVQRAGGGEASVRAPKAASERDVHAPDELMALLGRHVGEHRPGSDPARWLLVTDDGRPLTQDTARHLWDATRAAAEEARVAALRPGADSGMPLSGHRFHDLRHYYASGLIASGCDVVTVQRALGHASPTITLSTYAHLWPSAEDRTRTAAAGLMTAALAAGEARADSLRTGEA</sequence>
<dbReference type="InterPro" id="IPR050090">
    <property type="entry name" value="Tyrosine_recombinase_XerCD"/>
</dbReference>
<proteinExistence type="inferred from homology"/>
<organism evidence="7 8">
    <name type="scientific">Pseudonocardia tropica</name>
    <dbReference type="NCBI Taxonomy" id="681289"/>
    <lineage>
        <taxon>Bacteria</taxon>
        <taxon>Bacillati</taxon>
        <taxon>Actinomycetota</taxon>
        <taxon>Actinomycetes</taxon>
        <taxon>Pseudonocardiales</taxon>
        <taxon>Pseudonocardiaceae</taxon>
        <taxon>Pseudonocardia</taxon>
    </lineage>
</organism>
<evidence type="ECO:0000313" key="8">
    <source>
        <dbReference type="Proteomes" id="UP001464923"/>
    </source>
</evidence>
<dbReference type="Gene3D" id="1.10.150.130">
    <property type="match status" value="1"/>
</dbReference>
<dbReference type="InterPro" id="IPR058717">
    <property type="entry name" value="Phage_L5_Integrase_N"/>
</dbReference>
<evidence type="ECO:0000256" key="3">
    <source>
        <dbReference type="ARBA" id="ARBA00023172"/>
    </source>
</evidence>
<protein>
    <submittedName>
        <fullName evidence="7">Tyrosine-type recombinase/integrase</fullName>
    </submittedName>
</protein>
<dbReference type="InterPro" id="IPR013762">
    <property type="entry name" value="Integrase-like_cat_sf"/>
</dbReference>
<dbReference type="CDD" id="cd01189">
    <property type="entry name" value="INT_ICEBs1_C_like"/>
    <property type="match status" value="1"/>
</dbReference>
<evidence type="ECO:0000256" key="2">
    <source>
        <dbReference type="ARBA" id="ARBA00023125"/>
    </source>
</evidence>
<reference evidence="7 8" key="1">
    <citation type="submission" date="2024-03" db="EMBL/GenBank/DDBJ databases">
        <title>Draft genome sequence of Pseudonocardia tropica JCM 19149.</title>
        <authorList>
            <person name="Butdee W."/>
            <person name="Duangmal K."/>
        </authorList>
    </citation>
    <scope>NUCLEOTIDE SEQUENCE [LARGE SCALE GENOMIC DNA]</scope>
    <source>
        <strain evidence="7 8">JCM 19149</strain>
    </source>
</reference>
<evidence type="ECO:0000256" key="4">
    <source>
        <dbReference type="PROSITE-ProRule" id="PRU01248"/>
    </source>
</evidence>
<dbReference type="InterPro" id="IPR002104">
    <property type="entry name" value="Integrase_catalytic"/>
</dbReference>
<dbReference type="Gene3D" id="1.10.443.10">
    <property type="entry name" value="Intergrase catalytic core"/>
    <property type="match status" value="1"/>
</dbReference>
<name>A0ABV1JUG3_9PSEU</name>
<dbReference type="PANTHER" id="PTHR30349">
    <property type="entry name" value="PHAGE INTEGRASE-RELATED"/>
    <property type="match status" value="1"/>
</dbReference>
<dbReference type="PROSITE" id="PS51898">
    <property type="entry name" value="TYR_RECOMBINASE"/>
    <property type="match status" value="1"/>
</dbReference>
<evidence type="ECO:0000259" key="6">
    <source>
        <dbReference type="PROSITE" id="PS51900"/>
    </source>
</evidence>
<keyword evidence="3" id="KW-0233">DNA recombination</keyword>
<keyword evidence="2 4" id="KW-0238">DNA-binding</keyword>
<dbReference type="InterPro" id="IPR044068">
    <property type="entry name" value="CB"/>
</dbReference>
<accession>A0ABV1JUG3</accession>
<dbReference type="Pfam" id="PF26003">
    <property type="entry name" value="Integrase_N_phage"/>
    <property type="match status" value="1"/>
</dbReference>
<keyword evidence="8" id="KW-1185">Reference proteome</keyword>
<dbReference type="Proteomes" id="UP001464923">
    <property type="component" value="Unassembled WGS sequence"/>
</dbReference>
<dbReference type="InterPro" id="IPR010998">
    <property type="entry name" value="Integrase_recombinase_N"/>
</dbReference>
<comment type="caution">
    <text evidence="7">The sequence shown here is derived from an EMBL/GenBank/DDBJ whole genome shotgun (WGS) entry which is preliminary data.</text>
</comment>
<dbReference type="PANTHER" id="PTHR30349:SF64">
    <property type="entry name" value="PROPHAGE INTEGRASE INTD-RELATED"/>
    <property type="match status" value="1"/>
</dbReference>
<evidence type="ECO:0000256" key="1">
    <source>
        <dbReference type="ARBA" id="ARBA00008857"/>
    </source>
</evidence>
<dbReference type="RefSeq" id="WP_345649145.1">
    <property type="nucleotide sequence ID" value="NZ_BAABLY010000059.1"/>
</dbReference>
<evidence type="ECO:0000313" key="7">
    <source>
        <dbReference type="EMBL" id="MEQ3539580.1"/>
    </source>
</evidence>
<dbReference type="SUPFAM" id="SSF56349">
    <property type="entry name" value="DNA breaking-rejoining enzymes"/>
    <property type="match status" value="1"/>
</dbReference>
<feature type="domain" description="Core-binding (CB)" evidence="6">
    <location>
        <begin position="58"/>
        <end position="135"/>
    </location>
</feature>